<reference evidence="10" key="1">
    <citation type="submission" date="2015-01" db="EMBL/GenBank/DDBJ databases">
        <title>Flavisolibacter sp./LCS9/ whole genome sequencing.</title>
        <authorList>
            <person name="Kim M.K."/>
            <person name="Srinivasan S."/>
            <person name="Lee J.-J."/>
        </authorList>
    </citation>
    <scope>NUCLEOTIDE SEQUENCE [LARGE SCALE GENOMIC DNA]</scope>
    <source>
        <strain evidence="10">LCS9</strain>
    </source>
</reference>
<dbReference type="InterPro" id="IPR020070">
    <property type="entry name" value="Ribosomal_bL9_N"/>
</dbReference>
<keyword evidence="4 7" id="KW-0689">Ribosomal protein</keyword>
<dbReference type="InterPro" id="IPR009027">
    <property type="entry name" value="Ribosomal_bL9/RNase_H1_N"/>
</dbReference>
<reference evidence="9 10" key="2">
    <citation type="journal article" date="2016" name="Int. J. Syst. Evol. Microbiol.">
        <title>Flavisolibacter tropicus sp. nov., isolated from tropical soil.</title>
        <authorList>
            <person name="Lee J.J."/>
            <person name="Kang M.S."/>
            <person name="Kim G.S."/>
            <person name="Lee C.S."/>
            <person name="Lim S."/>
            <person name="Lee J."/>
            <person name="Roh S.H."/>
            <person name="Kang H."/>
            <person name="Ha J.M."/>
            <person name="Bae S."/>
            <person name="Jung H.Y."/>
            <person name="Kim M.K."/>
        </authorList>
    </citation>
    <scope>NUCLEOTIDE SEQUENCE [LARGE SCALE GENOMIC DNA]</scope>
    <source>
        <strain evidence="9 10">LCS9</strain>
    </source>
</reference>
<evidence type="ECO:0000313" key="9">
    <source>
        <dbReference type="EMBL" id="ANE50585.1"/>
    </source>
</evidence>
<dbReference type="InterPro" id="IPR000244">
    <property type="entry name" value="Ribosomal_bL9"/>
</dbReference>
<evidence type="ECO:0000256" key="2">
    <source>
        <dbReference type="ARBA" id="ARBA00022730"/>
    </source>
</evidence>
<evidence type="ECO:0000313" key="10">
    <source>
        <dbReference type="Proteomes" id="UP000077177"/>
    </source>
</evidence>
<dbReference type="InterPro" id="IPR036935">
    <property type="entry name" value="Ribosomal_bL9_N_sf"/>
</dbReference>
<dbReference type="SUPFAM" id="SSF55653">
    <property type="entry name" value="Ribosomal protein L9 C-domain"/>
    <property type="match status" value="1"/>
</dbReference>
<keyword evidence="10" id="KW-1185">Reference proteome</keyword>
<dbReference type="InterPro" id="IPR020594">
    <property type="entry name" value="Ribosomal_bL9_bac/chp"/>
</dbReference>
<dbReference type="NCBIfam" id="TIGR00158">
    <property type="entry name" value="L9"/>
    <property type="match status" value="1"/>
</dbReference>
<evidence type="ECO:0000256" key="7">
    <source>
        <dbReference type="HAMAP-Rule" id="MF_00503"/>
    </source>
</evidence>
<organism evidence="9 10">
    <name type="scientific">Flavisolibacter tropicus</name>
    <dbReference type="NCBI Taxonomy" id="1492898"/>
    <lineage>
        <taxon>Bacteria</taxon>
        <taxon>Pseudomonadati</taxon>
        <taxon>Bacteroidota</taxon>
        <taxon>Chitinophagia</taxon>
        <taxon>Chitinophagales</taxon>
        <taxon>Chitinophagaceae</taxon>
        <taxon>Flavisolibacter</taxon>
    </lineage>
</organism>
<dbReference type="SUPFAM" id="SSF55658">
    <property type="entry name" value="L9 N-domain-like"/>
    <property type="match status" value="1"/>
</dbReference>
<dbReference type="AlphaFoldDB" id="A0A172TU16"/>
<dbReference type="GO" id="GO:0003735">
    <property type="term" value="F:structural constituent of ribosome"/>
    <property type="evidence" value="ECO:0007669"/>
    <property type="project" value="InterPro"/>
</dbReference>
<dbReference type="Proteomes" id="UP000077177">
    <property type="component" value="Chromosome"/>
</dbReference>
<dbReference type="PROSITE" id="PS00651">
    <property type="entry name" value="RIBOSOMAL_L9"/>
    <property type="match status" value="1"/>
</dbReference>
<comment type="similarity">
    <text evidence="1 7">Belongs to the bacterial ribosomal protein bL9 family.</text>
</comment>
<dbReference type="OrthoDB" id="9788336at2"/>
<comment type="function">
    <text evidence="7">Binds to the 23S rRNA.</text>
</comment>
<evidence type="ECO:0000256" key="6">
    <source>
        <dbReference type="ARBA" id="ARBA00035292"/>
    </source>
</evidence>
<dbReference type="PANTHER" id="PTHR21368">
    <property type="entry name" value="50S RIBOSOMAL PROTEIN L9"/>
    <property type="match status" value="1"/>
</dbReference>
<accession>A0A172TU16</accession>
<dbReference type="GO" id="GO:0019843">
    <property type="term" value="F:rRNA binding"/>
    <property type="evidence" value="ECO:0007669"/>
    <property type="project" value="UniProtKB-UniRule"/>
</dbReference>
<gene>
    <name evidence="7" type="primary">rplI</name>
    <name evidence="9" type="ORF">SY85_08790</name>
</gene>
<name>A0A172TU16_9BACT</name>
<proteinExistence type="inferred from homology"/>
<dbReference type="InterPro" id="IPR036791">
    <property type="entry name" value="Ribosomal_bL9_C_sf"/>
</dbReference>
<evidence type="ECO:0000256" key="1">
    <source>
        <dbReference type="ARBA" id="ARBA00010605"/>
    </source>
</evidence>
<keyword evidence="5 7" id="KW-0687">Ribonucleoprotein</keyword>
<feature type="domain" description="Ribosomal protein L9" evidence="8">
    <location>
        <begin position="13"/>
        <end position="40"/>
    </location>
</feature>
<dbReference type="RefSeq" id="WP_066403661.1">
    <property type="nucleotide sequence ID" value="NZ_CP011390.1"/>
</dbReference>
<dbReference type="GO" id="GO:0006412">
    <property type="term" value="P:translation"/>
    <property type="evidence" value="ECO:0007669"/>
    <property type="project" value="UniProtKB-UniRule"/>
</dbReference>
<keyword evidence="2 7" id="KW-0699">rRNA-binding</keyword>
<dbReference type="InterPro" id="IPR020069">
    <property type="entry name" value="Ribosomal_bL9_C"/>
</dbReference>
<dbReference type="GO" id="GO:1990904">
    <property type="term" value="C:ribonucleoprotein complex"/>
    <property type="evidence" value="ECO:0007669"/>
    <property type="project" value="UniProtKB-KW"/>
</dbReference>
<evidence type="ECO:0000259" key="8">
    <source>
        <dbReference type="PROSITE" id="PS00651"/>
    </source>
</evidence>
<evidence type="ECO:0000256" key="3">
    <source>
        <dbReference type="ARBA" id="ARBA00022884"/>
    </source>
</evidence>
<dbReference type="Gene3D" id="3.40.5.10">
    <property type="entry name" value="Ribosomal protein L9, N-terminal domain"/>
    <property type="match status" value="1"/>
</dbReference>
<dbReference type="KEGG" id="fla:SY85_08790"/>
<keyword evidence="3 7" id="KW-0694">RNA-binding</keyword>
<dbReference type="Pfam" id="PF03948">
    <property type="entry name" value="Ribosomal_L9_C"/>
    <property type="match status" value="1"/>
</dbReference>
<dbReference type="Pfam" id="PF01281">
    <property type="entry name" value="Ribosomal_L9_N"/>
    <property type="match status" value="1"/>
</dbReference>
<dbReference type="STRING" id="1492898.SY85_08790"/>
<dbReference type="GO" id="GO:0005840">
    <property type="term" value="C:ribosome"/>
    <property type="evidence" value="ECO:0007669"/>
    <property type="project" value="UniProtKB-KW"/>
</dbReference>
<evidence type="ECO:0000256" key="5">
    <source>
        <dbReference type="ARBA" id="ARBA00023274"/>
    </source>
</evidence>
<sequence length="148" mass="16120">MDIILIKDVDNLGGRNELVKVKNGYARNFLIPQGFAVEANPSNRKQLEERLKVAAKKEAAMLAQINSVVAKLQEGPVKIGAKTGTSGKIFGSVTPLQISRAIRDQKGYDIDRRKISITDDVKELGTYKASIDFGNGQTATVDFEVVGE</sequence>
<dbReference type="EMBL" id="CP011390">
    <property type="protein sequence ID" value="ANE50585.1"/>
    <property type="molecule type" value="Genomic_DNA"/>
</dbReference>
<protein>
    <recommendedName>
        <fullName evidence="6 7">Large ribosomal subunit protein bL9</fullName>
    </recommendedName>
</protein>
<evidence type="ECO:0000256" key="4">
    <source>
        <dbReference type="ARBA" id="ARBA00022980"/>
    </source>
</evidence>
<dbReference type="Gene3D" id="3.10.430.100">
    <property type="entry name" value="Ribosomal protein L9, C-terminal domain"/>
    <property type="match status" value="1"/>
</dbReference>
<dbReference type="HAMAP" id="MF_00503">
    <property type="entry name" value="Ribosomal_bL9"/>
    <property type="match status" value="1"/>
</dbReference>
<dbReference type="PATRIC" id="fig|1492898.3.peg.1887"/>